<feature type="region of interest" description="Disordered" evidence="1">
    <location>
        <begin position="46"/>
        <end position="71"/>
    </location>
</feature>
<protein>
    <submittedName>
        <fullName evidence="2">Uncharacterized protein</fullName>
    </submittedName>
</protein>
<evidence type="ECO:0000313" key="3">
    <source>
        <dbReference type="Proteomes" id="UP000584642"/>
    </source>
</evidence>
<dbReference type="EMBL" id="JABFDB010000011">
    <property type="protein sequence ID" value="NYZ21436.1"/>
    <property type="molecule type" value="Genomic_DNA"/>
</dbReference>
<accession>A0ABX2TB77</accession>
<keyword evidence="3" id="KW-1185">Reference proteome</keyword>
<organism evidence="2 3">
    <name type="scientific">Azospirillum oleiclasticum</name>
    <dbReference type="NCBI Taxonomy" id="2735135"/>
    <lineage>
        <taxon>Bacteria</taxon>
        <taxon>Pseudomonadati</taxon>
        <taxon>Pseudomonadota</taxon>
        <taxon>Alphaproteobacteria</taxon>
        <taxon>Rhodospirillales</taxon>
        <taxon>Azospirillaceae</taxon>
        <taxon>Azospirillum</taxon>
    </lineage>
</organism>
<comment type="caution">
    <text evidence="2">The sequence shown here is derived from an EMBL/GenBank/DDBJ whole genome shotgun (WGS) entry which is preliminary data.</text>
</comment>
<evidence type="ECO:0000313" key="2">
    <source>
        <dbReference type="EMBL" id="NYZ21436.1"/>
    </source>
</evidence>
<sequence length="71" mass="7729">MDLGLSLVVLVVAVAGLATVITEILTRDPRLLLEIVTDSRAMARAARVPSDRVPSADTGRSPSRRMRERMV</sequence>
<dbReference type="Proteomes" id="UP000584642">
    <property type="component" value="Unassembled WGS sequence"/>
</dbReference>
<feature type="compositionally biased region" description="Basic residues" evidence="1">
    <location>
        <begin position="62"/>
        <end position="71"/>
    </location>
</feature>
<proteinExistence type="predicted"/>
<reference evidence="2 3" key="1">
    <citation type="submission" date="2020-05" db="EMBL/GenBank/DDBJ databases">
        <title>Azospirillum oleiclasticum sp. nov, a nitrogen-fixing and heavy crude oil-emulsifying bacterium isolated from the crude oil of Yumen Oilfield.</title>
        <authorList>
            <person name="Wu D."/>
            <person name="Cai M."/>
            <person name="Zhang X."/>
        </authorList>
    </citation>
    <scope>NUCLEOTIDE SEQUENCE [LARGE SCALE GENOMIC DNA]</scope>
    <source>
        <strain evidence="2 3">ROY-1-1-2</strain>
    </source>
</reference>
<gene>
    <name evidence="2" type="ORF">HND93_17110</name>
</gene>
<evidence type="ECO:0000256" key="1">
    <source>
        <dbReference type="SAM" id="MobiDB-lite"/>
    </source>
</evidence>
<dbReference type="RefSeq" id="WP_180283192.1">
    <property type="nucleotide sequence ID" value="NZ_JABFDB010000011.1"/>
</dbReference>
<name>A0ABX2TB77_9PROT</name>